<comment type="caution">
    <text evidence="3">The sequence shown here is derived from an EMBL/GenBank/DDBJ whole genome shotgun (WGS) entry which is preliminary data.</text>
</comment>
<protein>
    <recommendedName>
        <fullName evidence="2">F-box/LRR-repeat protein 15-like leucin rich repeat domain-containing protein</fullName>
    </recommendedName>
</protein>
<dbReference type="InterPro" id="IPR006553">
    <property type="entry name" value="Leu-rich_rpt_Cys-con_subtyp"/>
</dbReference>
<dbReference type="EMBL" id="JASBNA010000001">
    <property type="protein sequence ID" value="KAK7696167.1"/>
    <property type="molecule type" value="Genomic_DNA"/>
</dbReference>
<proteinExistence type="predicted"/>
<gene>
    <name evidence="3" type="ORF">QCA50_000818</name>
</gene>
<feature type="domain" description="F-box/LRR-repeat protein 15-like leucin rich repeat" evidence="2">
    <location>
        <begin position="35"/>
        <end position="171"/>
    </location>
</feature>
<dbReference type="Pfam" id="PF25372">
    <property type="entry name" value="DUF7885"/>
    <property type="match status" value="1"/>
</dbReference>
<evidence type="ECO:0000313" key="4">
    <source>
        <dbReference type="Proteomes" id="UP001385951"/>
    </source>
</evidence>
<evidence type="ECO:0000256" key="1">
    <source>
        <dbReference type="SAM" id="MobiDB-lite"/>
    </source>
</evidence>
<dbReference type="InterPro" id="IPR057207">
    <property type="entry name" value="FBXL15_LRR"/>
</dbReference>
<reference evidence="3 4" key="1">
    <citation type="submission" date="2022-09" db="EMBL/GenBank/DDBJ databases">
        <authorList>
            <person name="Palmer J.M."/>
        </authorList>
    </citation>
    <scope>NUCLEOTIDE SEQUENCE [LARGE SCALE GENOMIC DNA]</scope>
    <source>
        <strain evidence="3 4">DSM 7382</strain>
    </source>
</reference>
<evidence type="ECO:0000259" key="2">
    <source>
        <dbReference type="Pfam" id="PF25372"/>
    </source>
</evidence>
<keyword evidence="4" id="KW-1185">Reference proteome</keyword>
<dbReference type="GO" id="GO:0031146">
    <property type="term" value="P:SCF-dependent proteasomal ubiquitin-dependent protein catabolic process"/>
    <property type="evidence" value="ECO:0007669"/>
    <property type="project" value="TreeGrafter"/>
</dbReference>
<accession>A0AAW0GVH5</accession>
<dbReference type="PANTHER" id="PTHR13318:SF190">
    <property type="entry name" value="PARTNER OF PAIRED, ISOFORM B"/>
    <property type="match status" value="1"/>
</dbReference>
<dbReference type="Gene3D" id="3.80.10.10">
    <property type="entry name" value="Ribonuclease Inhibitor"/>
    <property type="match status" value="2"/>
</dbReference>
<feature type="region of interest" description="Disordered" evidence="1">
    <location>
        <begin position="173"/>
        <end position="196"/>
    </location>
</feature>
<dbReference type="GO" id="GO:0019005">
    <property type="term" value="C:SCF ubiquitin ligase complex"/>
    <property type="evidence" value="ECO:0007669"/>
    <property type="project" value="TreeGrafter"/>
</dbReference>
<dbReference type="AlphaFoldDB" id="A0AAW0GVH5"/>
<dbReference type="Proteomes" id="UP001385951">
    <property type="component" value="Unassembled WGS sequence"/>
</dbReference>
<dbReference type="SMART" id="SM00367">
    <property type="entry name" value="LRR_CC"/>
    <property type="match status" value="9"/>
</dbReference>
<organism evidence="3 4">
    <name type="scientific">Cerrena zonata</name>
    <dbReference type="NCBI Taxonomy" id="2478898"/>
    <lineage>
        <taxon>Eukaryota</taxon>
        <taxon>Fungi</taxon>
        <taxon>Dikarya</taxon>
        <taxon>Basidiomycota</taxon>
        <taxon>Agaricomycotina</taxon>
        <taxon>Agaricomycetes</taxon>
        <taxon>Polyporales</taxon>
        <taxon>Cerrenaceae</taxon>
        <taxon>Cerrena</taxon>
    </lineage>
</organism>
<name>A0AAW0GVH5_9APHY</name>
<dbReference type="PANTHER" id="PTHR13318">
    <property type="entry name" value="PARTNER OF PAIRED, ISOFORM B-RELATED"/>
    <property type="match status" value="1"/>
</dbReference>
<sequence>MKFHNLLPRTDETCLLTEELIILPNSNRSITNHSITDDDLAAVLPHCPNIETAVLTGVSDLSDRSVILLARTTERLKSIDLSGCRQVTDIGILELSSQATSLESIKLNDLQSITDRTISSLTLSLAHLTVLELCNSPFLTASSVRDIWTFSRKLKTLSLKKCSRVTDKGFPAVSAPASSTGPSFKEVRAESSTRSLRRKGKLPMRDAAVLGLPSSSDLFRLDDVQIQQRPLSWLDLLPPLDLPPHHIFEDLRLLDLSYCSKLTDNAIAGIVAHAPKISQLLLKECDQLTNKSLESIAKLGTRLDTLDLGYVENITDLGIVRLTRVCTRLKSVDVSLCTKLTDLSVLILSTLPHICRLSFVGLRKITDNAIYFLAEQTPTLTHLRVSECPRISLEALHTLIAKHPKLELLSACGLPSLKRIGVQRFSDMPPSGYDRRRHGSYRVFNGPKIQELRGFLDKEDRRRREAERSNIIFTLRDDDSEDLY</sequence>
<evidence type="ECO:0000313" key="3">
    <source>
        <dbReference type="EMBL" id="KAK7696167.1"/>
    </source>
</evidence>
<dbReference type="InterPro" id="IPR032675">
    <property type="entry name" value="LRR_dom_sf"/>
</dbReference>
<dbReference type="SUPFAM" id="SSF52047">
    <property type="entry name" value="RNI-like"/>
    <property type="match status" value="2"/>
</dbReference>